<gene>
    <name evidence="6" type="ORF">C798_21885</name>
</gene>
<dbReference type="Gene3D" id="1.20.1250.20">
    <property type="entry name" value="MFS general substrate transporter like domains"/>
    <property type="match status" value="2"/>
</dbReference>
<dbReference type="PANTHER" id="PTHR23527">
    <property type="entry name" value="BLL3282 PROTEIN"/>
    <property type="match status" value="1"/>
</dbReference>
<evidence type="ECO:0000256" key="4">
    <source>
        <dbReference type="SAM" id="Phobius"/>
    </source>
</evidence>
<evidence type="ECO:0000256" key="1">
    <source>
        <dbReference type="ARBA" id="ARBA00022692"/>
    </source>
</evidence>
<evidence type="ECO:0000256" key="3">
    <source>
        <dbReference type="ARBA" id="ARBA00023136"/>
    </source>
</evidence>
<feature type="transmembrane region" description="Helical" evidence="4">
    <location>
        <begin position="64"/>
        <end position="82"/>
    </location>
</feature>
<feature type="transmembrane region" description="Helical" evidence="4">
    <location>
        <begin position="397"/>
        <end position="416"/>
    </location>
</feature>
<dbReference type="SUPFAM" id="SSF103473">
    <property type="entry name" value="MFS general substrate transporter"/>
    <property type="match status" value="1"/>
</dbReference>
<reference evidence="6 7" key="1">
    <citation type="journal article" date="2012" name="J. Bacteriol.">
        <title>Genome sequence of the pathogenic Herbaspirillum seropedicae strain Os34, isolated from rice roots.</title>
        <authorList>
            <person name="Ye W."/>
            <person name="Ye S."/>
            <person name="Liu J."/>
            <person name="Chang S."/>
            <person name="Chen M."/>
            <person name="Zhu B."/>
            <person name="Guo L."/>
            <person name="An Q."/>
        </authorList>
    </citation>
    <scope>NUCLEOTIDE SEQUENCE [LARGE SCALE GENOMIC DNA]</scope>
    <source>
        <strain evidence="6 7">Os34</strain>
    </source>
</reference>
<feature type="transmembrane region" description="Helical" evidence="4">
    <location>
        <begin position="122"/>
        <end position="140"/>
    </location>
</feature>
<evidence type="ECO:0000259" key="5">
    <source>
        <dbReference type="PROSITE" id="PS50850"/>
    </source>
</evidence>
<feature type="transmembrane region" description="Helical" evidence="4">
    <location>
        <begin position="186"/>
        <end position="210"/>
    </location>
</feature>
<evidence type="ECO:0000256" key="2">
    <source>
        <dbReference type="ARBA" id="ARBA00022989"/>
    </source>
</evidence>
<dbReference type="PANTHER" id="PTHR23527:SF1">
    <property type="entry name" value="BLL3282 PROTEIN"/>
    <property type="match status" value="1"/>
</dbReference>
<dbReference type="Pfam" id="PF07690">
    <property type="entry name" value="MFS_1"/>
    <property type="match status" value="1"/>
</dbReference>
<feature type="transmembrane region" description="Helical" evidence="4">
    <location>
        <begin position="28"/>
        <end position="52"/>
    </location>
</feature>
<feature type="domain" description="Major facilitator superfamily (MFS) profile" evidence="5">
    <location>
        <begin position="28"/>
        <end position="419"/>
    </location>
</feature>
<feature type="transmembrane region" description="Helical" evidence="4">
    <location>
        <begin position="238"/>
        <end position="260"/>
    </location>
</feature>
<dbReference type="EMBL" id="CP008956">
    <property type="protein sequence ID" value="QJQ02779.1"/>
    <property type="molecule type" value="Genomic_DNA"/>
</dbReference>
<dbReference type="InterPro" id="IPR036259">
    <property type="entry name" value="MFS_trans_sf"/>
</dbReference>
<dbReference type="InterPro" id="IPR020846">
    <property type="entry name" value="MFS_dom"/>
</dbReference>
<proteinExistence type="predicted"/>
<organism evidence="6 7">
    <name type="scientific">Herbaspirillum rubrisubalbicans Os34</name>
    <dbReference type="NCBI Taxonomy" id="1235827"/>
    <lineage>
        <taxon>Bacteria</taxon>
        <taxon>Pseudomonadati</taxon>
        <taxon>Pseudomonadota</taxon>
        <taxon>Betaproteobacteria</taxon>
        <taxon>Burkholderiales</taxon>
        <taxon>Oxalobacteraceae</taxon>
        <taxon>Herbaspirillum</taxon>
    </lineage>
</organism>
<name>A0A6M3ZVS4_9BURK</name>
<dbReference type="GO" id="GO:0022857">
    <property type="term" value="F:transmembrane transporter activity"/>
    <property type="evidence" value="ECO:0007669"/>
    <property type="project" value="InterPro"/>
</dbReference>
<dbReference type="Proteomes" id="UP000501648">
    <property type="component" value="Chromosome"/>
</dbReference>
<dbReference type="InterPro" id="IPR052952">
    <property type="entry name" value="MFS-Transporter"/>
</dbReference>
<keyword evidence="3 4" id="KW-0472">Membrane</keyword>
<dbReference type="InterPro" id="IPR011701">
    <property type="entry name" value="MFS"/>
</dbReference>
<feature type="transmembrane region" description="Helical" evidence="4">
    <location>
        <begin position="328"/>
        <end position="351"/>
    </location>
</feature>
<feature type="transmembrane region" description="Helical" evidence="4">
    <location>
        <begin position="301"/>
        <end position="322"/>
    </location>
</feature>
<evidence type="ECO:0000313" key="7">
    <source>
        <dbReference type="Proteomes" id="UP000501648"/>
    </source>
</evidence>
<keyword evidence="1 4" id="KW-0812">Transmembrane</keyword>
<accession>A0A6M3ZVS4</accession>
<feature type="transmembrane region" description="Helical" evidence="4">
    <location>
        <begin position="266"/>
        <end position="289"/>
    </location>
</feature>
<sequence length="420" mass="43225">MEPVATASAPLVSTPSSSLPASAHRWKVLAAGVAANASFSAVFSGIPVTSLVLRSDYHLSNAQLGLALGLLSLGVALGELPWGLLTDRLGDRKVLLVGLLGTSVALGLLMLLARPGQGADAAYLWLCGGLMLAGLLGGSVNGASGRAIMGWFADGERGLAMSIRQTAVPLGGGIGALLLPSLAAQAGFAAVFGVLMSWCLASVGLVLWWLREPPLQPHARLAATSVTPALRNAMVWRLALGIGLLCAPQVALISFGGIFLHEVGQAGLLLISVLLTLVQIGAAITRIASGRWTDRRGQRRDYLRGCALASAILFAALGALSLPSLHAALPWLSLLLVSAGVVVSAWHGVAYTELAVVAGPSQVGTALGLGNSCVFLVFFLTAQAVPLLLHWQGWPAVWLGTALVAVLVFPLFPALAKPRA</sequence>
<evidence type="ECO:0000313" key="6">
    <source>
        <dbReference type="EMBL" id="QJQ02779.1"/>
    </source>
</evidence>
<dbReference type="AlphaFoldDB" id="A0A6M3ZVS4"/>
<feature type="transmembrane region" description="Helical" evidence="4">
    <location>
        <begin position="363"/>
        <end position="385"/>
    </location>
</feature>
<dbReference type="PROSITE" id="PS50850">
    <property type="entry name" value="MFS"/>
    <property type="match status" value="1"/>
</dbReference>
<dbReference type="RefSeq" id="WP_017452368.1">
    <property type="nucleotide sequence ID" value="NZ_CP008956.1"/>
</dbReference>
<feature type="transmembrane region" description="Helical" evidence="4">
    <location>
        <begin position="94"/>
        <end position="113"/>
    </location>
</feature>
<protein>
    <submittedName>
        <fullName evidence="6">MFS transporter</fullName>
    </submittedName>
</protein>
<keyword evidence="2 4" id="KW-1133">Transmembrane helix</keyword>